<accession>A0A7R8R9M5</accession>
<protein>
    <submittedName>
        <fullName evidence="1">Uncharacterized protein</fullName>
    </submittedName>
</protein>
<sequence>MTTGEDIKRWLSMLPEHKRKLFTLRTKTEVGTPHLYHISRNHDIETFSPIVSTRTLLDEDRSIPRICTATSLAGCLLGYQSQRYDFETSEYKGWYIYGIPYRYAIRPNVDLLPDVDVSDEHWLVTFDPTTVEYSPVVVGKFFFNKKESVHRFRRLISEYHGYLDVIAPEGLQLADGVHAPRGIYDLRYMPSELSTYKSTGGLKIGEVSRGEYIAVRNTSVELLSRRNRPLRGSELW</sequence>
<evidence type="ECO:0000313" key="1">
    <source>
        <dbReference type="EMBL" id="CAD5236178.1"/>
    </source>
</evidence>
<name>A0A7R8R9M5_9CAUD</name>
<keyword evidence="2" id="KW-1185">Reference proteome</keyword>
<evidence type="ECO:0000313" key="2">
    <source>
        <dbReference type="Proteomes" id="UP000596247"/>
    </source>
</evidence>
<proteinExistence type="predicted"/>
<organism evidence="1 2">
    <name type="scientific">Klebsiella phage vB_KvM-Eowyn</name>
    <dbReference type="NCBI Taxonomy" id="2762819"/>
    <lineage>
        <taxon>Viruses</taxon>
        <taxon>Duplodnaviria</taxon>
        <taxon>Heunggongvirae</taxon>
        <taxon>Uroviricota</taxon>
        <taxon>Caudoviricetes</taxon>
        <taxon>Chimalliviridae</taxon>
        <taxon>Eowynvirus</taxon>
        <taxon>Eowynvirus eowyn</taxon>
    </lineage>
</organism>
<gene>
    <name evidence="1" type="ORF">LLCLJKAH_00189</name>
</gene>
<dbReference type="Proteomes" id="UP000596247">
    <property type="component" value="Chromosome"/>
</dbReference>
<reference evidence="1 2" key="1">
    <citation type="submission" date="2020-09" db="EMBL/GenBank/DDBJ databases">
        <authorList>
            <person name="Jameson E."/>
        </authorList>
    </citation>
    <scope>NUCLEOTIDE SEQUENCE [LARGE SCALE GENOMIC DNA]</scope>
</reference>
<dbReference type="EMBL" id="LR881104">
    <property type="protein sequence ID" value="CAD5236178.1"/>
    <property type="molecule type" value="Genomic_DNA"/>
</dbReference>